<dbReference type="Gene3D" id="3.10.20.30">
    <property type="match status" value="1"/>
</dbReference>
<dbReference type="EC" id="1.-.-.-" evidence="9"/>
<dbReference type="PRINTS" id="PR00409">
    <property type="entry name" value="PHDIOXRDTASE"/>
</dbReference>
<evidence type="ECO:0000256" key="2">
    <source>
        <dbReference type="ARBA" id="ARBA00022714"/>
    </source>
</evidence>
<keyword evidence="1" id="KW-0285">Flavoprotein</keyword>
<evidence type="ECO:0000313" key="10">
    <source>
        <dbReference type="Proteomes" id="UP000225972"/>
    </source>
</evidence>
<gene>
    <name evidence="9" type="primary">ophA1_1</name>
    <name evidence="9" type="ORF">TRP8649_00080</name>
</gene>
<protein>
    <submittedName>
        <fullName evidence="9">Phthalate dioxygenase reductase</fullName>
        <ecNumber evidence="9">1.-.-.-</ecNumber>
    </submittedName>
</protein>
<dbReference type="Pfam" id="PF00970">
    <property type="entry name" value="FAD_binding_6"/>
    <property type="match status" value="1"/>
</dbReference>
<dbReference type="GO" id="GO:0051537">
    <property type="term" value="F:2 iron, 2 sulfur cluster binding"/>
    <property type="evidence" value="ECO:0007669"/>
    <property type="project" value="UniProtKB-KW"/>
</dbReference>
<accession>A0A238J5S7</accession>
<dbReference type="GO" id="GO:0046872">
    <property type="term" value="F:metal ion binding"/>
    <property type="evidence" value="ECO:0007669"/>
    <property type="project" value="UniProtKB-KW"/>
</dbReference>
<dbReference type="SUPFAM" id="SSF63380">
    <property type="entry name" value="Riboflavin synthase domain-like"/>
    <property type="match status" value="1"/>
</dbReference>
<dbReference type="InterPro" id="IPR050415">
    <property type="entry name" value="MRET"/>
</dbReference>
<evidence type="ECO:0000256" key="5">
    <source>
        <dbReference type="ARBA" id="ARBA00023004"/>
    </source>
</evidence>
<evidence type="ECO:0000256" key="4">
    <source>
        <dbReference type="ARBA" id="ARBA00023002"/>
    </source>
</evidence>
<keyword evidence="4 9" id="KW-0560">Oxidoreductase</keyword>
<keyword evidence="10" id="KW-1185">Reference proteome</keyword>
<keyword evidence="5" id="KW-0408">Iron</keyword>
<dbReference type="InterPro" id="IPR039261">
    <property type="entry name" value="FNR_nucleotide-bd"/>
</dbReference>
<name>A0A238J5S7_9RHOB</name>
<evidence type="ECO:0000313" key="9">
    <source>
        <dbReference type="EMBL" id="SMX26008.1"/>
    </source>
</evidence>
<keyword evidence="2" id="KW-0001">2Fe-2S</keyword>
<dbReference type="CDD" id="cd00207">
    <property type="entry name" value="fer2"/>
    <property type="match status" value="1"/>
</dbReference>
<dbReference type="PROSITE" id="PS00197">
    <property type="entry name" value="2FE2S_FER_1"/>
    <property type="match status" value="1"/>
</dbReference>
<organism evidence="9 10">
    <name type="scientific">Pelagimonas phthalicica</name>
    <dbReference type="NCBI Taxonomy" id="1037362"/>
    <lineage>
        <taxon>Bacteria</taxon>
        <taxon>Pseudomonadati</taxon>
        <taxon>Pseudomonadota</taxon>
        <taxon>Alphaproteobacteria</taxon>
        <taxon>Rhodobacterales</taxon>
        <taxon>Roseobacteraceae</taxon>
        <taxon>Pelagimonas</taxon>
    </lineage>
</organism>
<evidence type="ECO:0000256" key="1">
    <source>
        <dbReference type="ARBA" id="ARBA00022630"/>
    </source>
</evidence>
<dbReference type="AlphaFoldDB" id="A0A238J5S7"/>
<dbReference type="InterPro" id="IPR006058">
    <property type="entry name" value="2Fe2S_fd_BS"/>
</dbReference>
<dbReference type="EMBL" id="FXXP01000001">
    <property type="protein sequence ID" value="SMX26008.1"/>
    <property type="molecule type" value="Genomic_DNA"/>
</dbReference>
<dbReference type="InterPro" id="IPR008333">
    <property type="entry name" value="Cbr1-like_FAD-bd_dom"/>
</dbReference>
<evidence type="ECO:0000259" key="8">
    <source>
        <dbReference type="PROSITE" id="PS51384"/>
    </source>
</evidence>
<reference evidence="10" key="1">
    <citation type="submission" date="2017-05" db="EMBL/GenBank/DDBJ databases">
        <authorList>
            <person name="Rodrigo-Torres L."/>
            <person name="Arahal R. D."/>
            <person name="Lucena T."/>
        </authorList>
    </citation>
    <scope>NUCLEOTIDE SEQUENCE [LARGE SCALE GENOMIC DNA]</scope>
    <source>
        <strain evidence="10">CECT 8649</strain>
    </source>
</reference>
<evidence type="ECO:0000259" key="7">
    <source>
        <dbReference type="PROSITE" id="PS51085"/>
    </source>
</evidence>
<evidence type="ECO:0000256" key="3">
    <source>
        <dbReference type="ARBA" id="ARBA00022723"/>
    </source>
</evidence>
<keyword evidence="6" id="KW-0411">Iron-sulfur</keyword>
<dbReference type="GO" id="GO:0051213">
    <property type="term" value="F:dioxygenase activity"/>
    <property type="evidence" value="ECO:0007669"/>
    <property type="project" value="UniProtKB-KW"/>
</dbReference>
<dbReference type="Pfam" id="PF00111">
    <property type="entry name" value="Fer2"/>
    <property type="match status" value="1"/>
</dbReference>
<feature type="domain" description="FAD-binding FR-type" evidence="8">
    <location>
        <begin position="16"/>
        <end position="116"/>
    </location>
</feature>
<proteinExistence type="predicted"/>
<evidence type="ECO:0000256" key="6">
    <source>
        <dbReference type="ARBA" id="ARBA00023014"/>
    </source>
</evidence>
<dbReference type="InterPro" id="IPR017938">
    <property type="entry name" value="Riboflavin_synthase-like_b-brl"/>
</dbReference>
<dbReference type="PROSITE" id="PS51384">
    <property type="entry name" value="FAD_FR"/>
    <property type="match status" value="1"/>
</dbReference>
<dbReference type="PROSITE" id="PS51085">
    <property type="entry name" value="2FE2S_FER_2"/>
    <property type="match status" value="1"/>
</dbReference>
<dbReference type="Gene3D" id="3.40.50.80">
    <property type="entry name" value="Nucleotide-binding domain of ferredoxin-NADP reductase (FNR) module"/>
    <property type="match status" value="1"/>
</dbReference>
<dbReference type="PANTHER" id="PTHR47354:SF1">
    <property type="entry name" value="CARNITINE MONOOXYGENASE REDUCTASE SUBUNIT"/>
    <property type="match status" value="1"/>
</dbReference>
<dbReference type="SUPFAM" id="SSF54292">
    <property type="entry name" value="2Fe-2S ferredoxin-like"/>
    <property type="match status" value="1"/>
</dbReference>
<dbReference type="Gene3D" id="2.40.30.10">
    <property type="entry name" value="Translation factors"/>
    <property type="match status" value="1"/>
</dbReference>
<feature type="domain" description="2Fe-2S ferredoxin-type" evidence="7">
    <location>
        <begin position="244"/>
        <end position="329"/>
    </location>
</feature>
<dbReference type="PANTHER" id="PTHR47354">
    <property type="entry name" value="NADH OXIDOREDUCTASE HCR"/>
    <property type="match status" value="1"/>
</dbReference>
<dbReference type="InterPro" id="IPR036010">
    <property type="entry name" value="2Fe-2S_ferredoxin-like_sf"/>
</dbReference>
<keyword evidence="3" id="KW-0479">Metal-binding</keyword>
<dbReference type="CDD" id="cd06185">
    <property type="entry name" value="PDR_like"/>
    <property type="match status" value="1"/>
</dbReference>
<sequence length="329" mass="35599">MFASLKFLHQKLGAPMQTMPARLISKTALSPDTSDFAFALLNGRCDGLEPGAHVDVHLGEGLTRQYSLWDWSDDQSVLHVAVKREDEGRGGSRAMHGLEVGAEVQLGGPRNHFALKPGKTFVTLIAGGIGATPLVAMARALRDEGRAFQVYYLARSMDLAAMDQEFHQLDLGDKYHPHCDDRDGMFDLQSVLSDLPEGSDVYTCGPEPMLNAVLDGSSLLKGGQVHFERFAAVENASEDENESFEVELRSTGAVYDVGPEDSILSVLQANDISVDFGCSEGLCGSCIVDVINGEVDHRDGILSSEEQATNSFMCTCVSRAKSARLVLDL</sequence>
<dbReference type="Proteomes" id="UP000225972">
    <property type="component" value="Unassembled WGS sequence"/>
</dbReference>
<dbReference type="InterPro" id="IPR001041">
    <property type="entry name" value="2Fe-2S_ferredoxin-type"/>
</dbReference>
<dbReference type="InterPro" id="IPR017927">
    <property type="entry name" value="FAD-bd_FR_type"/>
</dbReference>
<keyword evidence="9" id="KW-0223">Dioxygenase</keyword>
<dbReference type="InterPro" id="IPR012675">
    <property type="entry name" value="Beta-grasp_dom_sf"/>
</dbReference>
<dbReference type="SUPFAM" id="SSF52343">
    <property type="entry name" value="Ferredoxin reductase-like, C-terminal NADP-linked domain"/>
    <property type="match status" value="1"/>
</dbReference>